<evidence type="ECO:0000256" key="2">
    <source>
        <dbReference type="NCBIfam" id="TIGR00210"/>
    </source>
</evidence>
<feature type="transmembrane region" description="Helical" evidence="1">
    <location>
        <begin position="34"/>
        <end position="55"/>
    </location>
</feature>
<dbReference type="OrthoDB" id="4921038at2"/>
<keyword evidence="1" id="KW-0472">Membrane</keyword>
<evidence type="ECO:0000313" key="4">
    <source>
        <dbReference type="Proteomes" id="UP000076715"/>
    </source>
</evidence>
<dbReference type="GO" id="GO:0015501">
    <property type="term" value="F:glutamate:sodium symporter activity"/>
    <property type="evidence" value="ECO:0007669"/>
    <property type="project" value="UniProtKB-UniRule"/>
</dbReference>
<feature type="transmembrane region" description="Helical" evidence="1">
    <location>
        <begin position="159"/>
        <end position="183"/>
    </location>
</feature>
<keyword evidence="1" id="KW-0812">Transmembrane</keyword>
<dbReference type="AlphaFoldDB" id="A0A163AMK0"/>
<keyword evidence="1" id="KW-0029">Amino-acid transport</keyword>
<evidence type="ECO:0000313" key="3">
    <source>
        <dbReference type="EMBL" id="KZS40655.1"/>
    </source>
</evidence>
<keyword evidence="1" id="KW-0406">Ion transport</keyword>
<dbReference type="STRING" id="1642818.AWE51_06810"/>
<dbReference type="EMBL" id="LQRT01000013">
    <property type="protein sequence ID" value="KZS40655.1"/>
    <property type="molecule type" value="Genomic_DNA"/>
</dbReference>
<dbReference type="GO" id="GO:0005886">
    <property type="term" value="C:plasma membrane"/>
    <property type="evidence" value="ECO:0007669"/>
    <property type="project" value="UniProtKB-SubCell"/>
</dbReference>
<gene>
    <name evidence="3" type="ORF">AWE51_06810</name>
</gene>
<feature type="transmembrane region" description="Helical" evidence="1">
    <location>
        <begin position="337"/>
        <end position="360"/>
    </location>
</feature>
<dbReference type="PANTHER" id="PTHR36178:SF1">
    <property type="entry name" value="SODIUM_GLUTAMATE SYMPORTER"/>
    <property type="match status" value="1"/>
</dbReference>
<keyword evidence="1" id="KW-0739">Sodium transport</keyword>
<protein>
    <recommendedName>
        <fullName evidence="1 2">Sodium/glutamate symporter</fullName>
    </recommendedName>
</protein>
<comment type="similarity">
    <text evidence="1">Belongs to the glutamate:Na(+) symporter (ESS) (TC 2.A.27) family.</text>
</comment>
<evidence type="ECO:0000256" key="1">
    <source>
        <dbReference type="HAMAP-Rule" id="MF_02062"/>
    </source>
</evidence>
<comment type="function">
    <text evidence="1">Catalyzes the sodium-dependent transport of glutamate.</text>
</comment>
<feature type="transmembrane region" description="Helical" evidence="1">
    <location>
        <begin position="93"/>
        <end position="117"/>
    </location>
</feature>
<keyword evidence="1" id="KW-0769">Symport</keyword>
<comment type="caution">
    <text evidence="3">The sequence shown here is derived from an EMBL/GenBank/DDBJ whole genome shotgun (WGS) entry which is preliminary data.</text>
</comment>
<feature type="transmembrane region" description="Helical" evidence="1">
    <location>
        <begin position="372"/>
        <end position="396"/>
    </location>
</feature>
<dbReference type="GO" id="GO:0015813">
    <property type="term" value="P:L-glutamate transmembrane transport"/>
    <property type="evidence" value="ECO:0007669"/>
    <property type="project" value="UniProtKB-UniRule"/>
</dbReference>
<dbReference type="Pfam" id="PF03616">
    <property type="entry name" value="Glt_symporter"/>
    <property type="match status" value="1"/>
</dbReference>
<feature type="transmembrane region" description="Helical" evidence="1">
    <location>
        <begin position="61"/>
        <end position="81"/>
    </location>
</feature>
<feature type="transmembrane region" description="Helical" evidence="1">
    <location>
        <begin position="308"/>
        <end position="330"/>
    </location>
</feature>
<feature type="transmembrane region" description="Helical" evidence="1">
    <location>
        <begin position="245"/>
        <end position="264"/>
    </location>
</feature>
<keyword evidence="1" id="KW-0915">Sodium</keyword>
<reference evidence="3 4" key="1">
    <citation type="submission" date="2016-01" db="EMBL/GenBank/DDBJ databases">
        <title>The draft genome sequence of Aquimarina sp. RZW4-3-2.</title>
        <authorList>
            <person name="Wang Y."/>
        </authorList>
    </citation>
    <scope>NUCLEOTIDE SEQUENCE [LARGE SCALE GENOMIC DNA]</scope>
    <source>
        <strain evidence="3 4">RZW4-3-2</strain>
    </source>
</reference>
<accession>A0A163AMK0</accession>
<feature type="transmembrane region" description="Helical" evidence="1">
    <location>
        <begin position="276"/>
        <end position="296"/>
    </location>
</feature>
<name>A0A163AMK0_9FLAO</name>
<keyword evidence="1" id="KW-1003">Cell membrane</keyword>
<dbReference type="HAMAP" id="MF_02062">
    <property type="entry name" value="GltS"/>
    <property type="match status" value="1"/>
</dbReference>
<organism evidence="3 4">
    <name type="scientific">Aquimarina aggregata</name>
    <dbReference type="NCBI Taxonomy" id="1642818"/>
    <lineage>
        <taxon>Bacteria</taxon>
        <taxon>Pseudomonadati</taxon>
        <taxon>Bacteroidota</taxon>
        <taxon>Flavobacteriia</taxon>
        <taxon>Flavobacteriales</taxon>
        <taxon>Flavobacteriaceae</taxon>
        <taxon>Aquimarina</taxon>
    </lineage>
</organism>
<proteinExistence type="inferred from homology"/>
<dbReference type="NCBIfam" id="TIGR00210">
    <property type="entry name" value="gltS"/>
    <property type="match status" value="1"/>
</dbReference>
<keyword evidence="4" id="KW-1185">Reference proteome</keyword>
<comment type="subcellular location">
    <subcellularLocation>
        <location evidence="1">Cell membrane</location>
        <topology evidence="1">Multi-pass membrane protein</topology>
    </subcellularLocation>
</comment>
<keyword evidence="1" id="KW-1133">Transmembrane helix</keyword>
<dbReference type="PANTHER" id="PTHR36178">
    <property type="entry name" value="SLR0625 PROTEIN"/>
    <property type="match status" value="1"/>
</dbReference>
<feature type="transmembrane region" description="Helical" evidence="1">
    <location>
        <begin position="219"/>
        <end position="239"/>
    </location>
</feature>
<keyword evidence="1" id="KW-0813">Transport</keyword>
<sequence length="400" mass="42642">MEIGPRDTIVIACLVLFLGKYINKKISFFRAYNIPEPVTGGVIFSIFFGILYTITGIEVNFTLELRDALLIIFFITIGLSSRLKTLLKGGKSLILLLVLAVVYLFIQNLNGIGIAYITGMPSVTGVLGGSVSFSGGHGTTIAWVPTFQNDFGISNAMEMGIACATIGLVLGGFIGGPIAKFLIRKHNLKPKDSKPVTVGVLHNKGDTVEMNYNNVLQMIYFIFSTAGLGIGINELLSWIGLSLPSFVTALFAGIIVTNLIPVFSKKIDWQPENSKALAMASDLSLGLFLAMSLMSLQLWTLADLAGPLLLIVIAQVLVISGFVIVVVFRIMGKDYDAAVISAGYAGLALGATPTAIANMTAVTKKFGGSPKAFIVVPLVGAFFIDLSNALIIKFLLSVFG</sequence>
<dbReference type="InterPro" id="IPR004445">
    <property type="entry name" value="GltS"/>
</dbReference>
<dbReference type="Proteomes" id="UP000076715">
    <property type="component" value="Unassembled WGS sequence"/>
</dbReference>
<dbReference type="RefSeq" id="WP_066314355.1">
    <property type="nucleotide sequence ID" value="NZ_CANLSS010000008.1"/>
</dbReference>